<dbReference type="InterPro" id="IPR050179">
    <property type="entry name" value="Trans_hexapeptide_repeat"/>
</dbReference>
<keyword evidence="1 3" id="KW-0808">Transferase</keyword>
<dbReference type="PANTHER" id="PTHR43300:SF11">
    <property type="entry name" value="ACETYLTRANSFERASE RV3034C-RELATED"/>
    <property type="match status" value="1"/>
</dbReference>
<keyword evidence="3" id="KW-0012">Acyltransferase</keyword>
<accession>A0ABU3P4B1</accession>
<organism evidence="3 4">
    <name type="scientific">Anaeroselena agilis</name>
    <dbReference type="NCBI Taxonomy" id="3063788"/>
    <lineage>
        <taxon>Bacteria</taxon>
        <taxon>Bacillati</taxon>
        <taxon>Bacillota</taxon>
        <taxon>Negativicutes</taxon>
        <taxon>Acetonemataceae</taxon>
        <taxon>Anaeroselena</taxon>
    </lineage>
</organism>
<dbReference type="EC" id="2.3.1.-" evidence="3"/>
<dbReference type="SUPFAM" id="SSF51161">
    <property type="entry name" value="Trimeric LpxA-like enzymes"/>
    <property type="match status" value="1"/>
</dbReference>
<evidence type="ECO:0000313" key="3">
    <source>
        <dbReference type="EMBL" id="MDT8903497.1"/>
    </source>
</evidence>
<dbReference type="InterPro" id="IPR018357">
    <property type="entry name" value="Hexapep_transf_CS"/>
</dbReference>
<dbReference type="InterPro" id="IPR011004">
    <property type="entry name" value="Trimer_LpxA-like_sf"/>
</dbReference>
<dbReference type="PROSITE" id="PS00101">
    <property type="entry name" value="HEXAPEP_TRANSFERASES"/>
    <property type="match status" value="1"/>
</dbReference>
<keyword evidence="4" id="KW-1185">Reference proteome</keyword>
<dbReference type="GO" id="GO:0016746">
    <property type="term" value="F:acyltransferase activity"/>
    <property type="evidence" value="ECO:0007669"/>
    <property type="project" value="UniProtKB-KW"/>
</dbReference>
<reference evidence="3 4" key="1">
    <citation type="submission" date="2023-07" db="EMBL/GenBank/DDBJ databases">
        <title>The novel representative of Negativicutes class, Anaeroselena agilis gen. nov. sp. nov.</title>
        <authorList>
            <person name="Prokofeva M.I."/>
            <person name="Elcheninov A.G."/>
            <person name="Klyukina A."/>
            <person name="Kublanov I.V."/>
            <person name="Frolov E.N."/>
            <person name="Podosokorskaya O.A."/>
        </authorList>
    </citation>
    <scope>NUCLEOTIDE SEQUENCE [LARGE SCALE GENOMIC DNA]</scope>
    <source>
        <strain evidence="3 4">4137-cl</strain>
    </source>
</reference>
<dbReference type="RefSeq" id="WP_413781953.1">
    <property type="nucleotide sequence ID" value="NZ_JAUOZS010000001.1"/>
</dbReference>
<dbReference type="EMBL" id="JAUOZS010000001">
    <property type="protein sequence ID" value="MDT8903497.1"/>
    <property type="molecule type" value="Genomic_DNA"/>
</dbReference>
<evidence type="ECO:0000256" key="2">
    <source>
        <dbReference type="ARBA" id="ARBA00022737"/>
    </source>
</evidence>
<dbReference type="CDD" id="cd03349">
    <property type="entry name" value="LbH_XAT"/>
    <property type="match status" value="1"/>
</dbReference>
<comment type="caution">
    <text evidence="3">The sequence shown here is derived from an EMBL/GenBank/DDBJ whole genome shotgun (WGS) entry which is preliminary data.</text>
</comment>
<name>A0ABU3P4B1_9FIRM</name>
<evidence type="ECO:0000256" key="1">
    <source>
        <dbReference type="ARBA" id="ARBA00022679"/>
    </source>
</evidence>
<dbReference type="Gene3D" id="2.160.10.10">
    <property type="entry name" value="Hexapeptide repeat proteins"/>
    <property type="match status" value="1"/>
</dbReference>
<keyword evidence="2" id="KW-0677">Repeat</keyword>
<dbReference type="InterPro" id="IPR001451">
    <property type="entry name" value="Hexapep"/>
</dbReference>
<gene>
    <name evidence="3" type="ORF">Q4T40_19900</name>
</gene>
<proteinExistence type="predicted"/>
<evidence type="ECO:0000313" key="4">
    <source>
        <dbReference type="Proteomes" id="UP001254848"/>
    </source>
</evidence>
<dbReference type="Pfam" id="PF00132">
    <property type="entry name" value="Hexapep"/>
    <property type="match status" value="1"/>
</dbReference>
<dbReference type="Proteomes" id="UP001254848">
    <property type="component" value="Unassembled WGS sequence"/>
</dbReference>
<sequence>MSFFLSQNELYRGYDIGDWTYGSPTIFSWDEGATLKIGRFCSIADGVEIMLGGEHRSDWVTTYPFSAICEQAHCFPGHPKSKGDVIIGNDVWIGSKALILSGVRIGDGAVVGAHSVVAKDVAPYSIVAGNPARLCRLRFDEQVIKKLLKIAWWEWPFAKIMEAWPLLLSSNIDDFINAYG</sequence>
<protein>
    <submittedName>
        <fullName evidence="3">CatB-related O-acetyltransferase</fullName>
        <ecNumber evidence="3">2.3.1.-</ecNumber>
    </submittedName>
</protein>
<dbReference type="PANTHER" id="PTHR43300">
    <property type="entry name" value="ACETYLTRANSFERASE"/>
    <property type="match status" value="1"/>
</dbReference>